<sequence length="115" mass="14368">NHDEKEIWIRWLFRFEDRYSDFINQRTYATTDDGKRTWWYTHRNVRKAFRHLRNSLDNMFLYLDHPGLSKDTNGLEAEFTYLKERIGKHRGLNRERKMNLVHWYFHFKSQETKTP</sequence>
<gene>
    <name evidence="1" type="ORF">KC685_04045</name>
</gene>
<dbReference type="Proteomes" id="UP000741282">
    <property type="component" value="Unassembled WGS sequence"/>
</dbReference>
<dbReference type="EMBL" id="JAGQLN010000016">
    <property type="protein sequence ID" value="MCA9377064.1"/>
    <property type="molecule type" value="Genomic_DNA"/>
</dbReference>
<protein>
    <recommendedName>
        <fullName evidence="3">Transposase</fullName>
    </recommendedName>
</protein>
<name>A0A955I398_9BACT</name>
<proteinExistence type="predicted"/>
<evidence type="ECO:0000313" key="2">
    <source>
        <dbReference type="Proteomes" id="UP000741282"/>
    </source>
</evidence>
<accession>A0A955I398</accession>
<organism evidence="1 2">
    <name type="scientific">Candidatus Dojkabacteria bacterium</name>
    <dbReference type="NCBI Taxonomy" id="2099670"/>
    <lineage>
        <taxon>Bacteria</taxon>
        <taxon>Candidatus Dojkabacteria</taxon>
    </lineage>
</organism>
<evidence type="ECO:0000313" key="1">
    <source>
        <dbReference type="EMBL" id="MCA9377064.1"/>
    </source>
</evidence>
<feature type="non-terminal residue" evidence="1">
    <location>
        <position position="1"/>
    </location>
</feature>
<reference evidence="1" key="1">
    <citation type="submission" date="2020-04" db="EMBL/GenBank/DDBJ databases">
        <authorList>
            <person name="Zhang T."/>
        </authorList>
    </citation>
    <scope>NUCLEOTIDE SEQUENCE</scope>
    <source>
        <strain evidence="1">HKST-UBA17</strain>
    </source>
</reference>
<reference evidence="1" key="2">
    <citation type="journal article" date="2021" name="Microbiome">
        <title>Successional dynamics and alternative stable states in a saline activated sludge microbial community over 9 years.</title>
        <authorList>
            <person name="Wang Y."/>
            <person name="Ye J."/>
            <person name="Ju F."/>
            <person name="Liu L."/>
            <person name="Boyd J.A."/>
            <person name="Deng Y."/>
            <person name="Parks D.H."/>
            <person name="Jiang X."/>
            <person name="Yin X."/>
            <person name="Woodcroft B.J."/>
            <person name="Tyson G.W."/>
            <person name="Hugenholtz P."/>
            <person name="Polz M.F."/>
            <person name="Zhang T."/>
        </authorList>
    </citation>
    <scope>NUCLEOTIDE SEQUENCE</scope>
    <source>
        <strain evidence="1">HKST-UBA17</strain>
    </source>
</reference>
<comment type="caution">
    <text evidence="1">The sequence shown here is derived from an EMBL/GenBank/DDBJ whole genome shotgun (WGS) entry which is preliminary data.</text>
</comment>
<dbReference type="AlphaFoldDB" id="A0A955I398"/>
<evidence type="ECO:0008006" key="3">
    <source>
        <dbReference type="Google" id="ProtNLM"/>
    </source>
</evidence>